<evidence type="ECO:0008006" key="4">
    <source>
        <dbReference type="Google" id="ProtNLM"/>
    </source>
</evidence>
<sequence>MNKIKPLDQKDSIGADALNHAVKVQNNFKSGCSILDRLMDFAASVPDFRRTDKGNIRHRLEDIIMLMFFARASKCVGRAEIIEFGKHNLNKLRKIGILKNGVPSEPTLCRIENGINDLELADRMQEFAQKYHREMLGESGIREIICIDGKAQRGTVQDNGRNPDIVSAYSFNTGIVLATEACREKSNEITAVPLLLDKIDISGKVVTADAMSMQKEIIDTIRRKRGDFLIELKANQRTLRYGVEDSIKALTPVYSYTVGPELGHGRIETRIYRIYDGLEIIADKQKWGGNMTIVEYEARTVRKSTGVLTSEKRLYVSSLASDTPTLGHFVRSHWSIESMHWGLDVNLLQDGIRRKSPRGARNLDTIQRTRLFHLRQKKRDSYPYPVHYEPGNFTMMYIRDLSFCQIEIFFIFGS</sequence>
<dbReference type="NCBIfam" id="NF033564">
    <property type="entry name" value="transpos_ISAs1"/>
    <property type="match status" value="1"/>
</dbReference>
<accession>A0A0H5Q664</accession>
<feature type="domain" description="H repeat-associated protein N-terminal" evidence="2">
    <location>
        <begin position="43"/>
        <end position="127"/>
    </location>
</feature>
<dbReference type="InterPro" id="IPR047647">
    <property type="entry name" value="ISAs1_transpos"/>
</dbReference>
<dbReference type="EMBL" id="LN854130">
    <property type="protein sequence ID" value="CRY97526.1"/>
    <property type="molecule type" value="Genomic_DNA"/>
</dbReference>
<dbReference type="GO" id="GO:0004803">
    <property type="term" value="F:transposase activity"/>
    <property type="evidence" value="ECO:0007669"/>
    <property type="project" value="InterPro"/>
</dbReference>
<evidence type="ECO:0000313" key="3">
    <source>
        <dbReference type="EMBL" id="CRY97526.1"/>
    </source>
</evidence>
<reference evidence="3" key="1">
    <citation type="submission" date="2015-06" db="EMBL/GenBank/DDBJ databases">
        <authorList>
            <person name="Joergensen T."/>
        </authorList>
    </citation>
    <scope>NUCLEOTIDE SEQUENCE</scope>
    <source>
        <strain evidence="3">RGFK1621</strain>
    </source>
</reference>
<proteinExistence type="predicted"/>
<dbReference type="PANTHER" id="PTHR30298:SF0">
    <property type="entry name" value="PROTEIN YBFL-RELATED"/>
    <property type="match status" value="1"/>
</dbReference>
<evidence type="ECO:0000259" key="1">
    <source>
        <dbReference type="Pfam" id="PF01609"/>
    </source>
</evidence>
<evidence type="ECO:0000259" key="2">
    <source>
        <dbReference type="Pfam" id="PF13808"/>
    </source>
</evidence>
<feature type="domain" description="Transposase IS4-like" evidence="1">
    <location>
        <begin position="144"/>
        <end position="358"/>
    </location>
</feature>
<name>A0A0H5Q664_9ZZZZ</name>
<dbReference type="Pfam" id="PF13808">
    <property type="entry name" value="DDE_Tnp_1_assoc"/>
    <property type="match status" value="1"/>
</dbReference>
<dbReference type="AlphaFoldDB" id="A0A0H5Q664"/>
<dbReference type="GO" id="GO:0006313">
    <property type="term" value="P:DNA transposition"/>
    <property type="evidence" value="ECO:0007669"/>
    <property type="project" value="InterPro"/>
</dbReference>
<protein>
    <recommendedName>
        <fullName evidence="4">Transposase IS4-like domain-containing protein</fullName>
    </recommendedName>
</protein>
<dbReference type="Pfam" id="PF01609">
    <property type="entry name" value="DDE_Tnp_1"/>
    <property type="match status" value="1"/>
</dbReference>
<dbReference type="InterPro" id="IPR002559">
    <property type="entry name" value="Transposase_11"/>
</dbReference>
<dbReference type="PANTHER" id="PTHR30298">
    <property type="entry name" value="H REPEAT-ASSOCIATED PREDICTED TRANSPOSASE"/>
    <property type="match status" value="1"/>
</dbReference>
<dbReference type="GO" id="GO:0003677">
    <property type="term" value="F:DNA binding"/>
    <property type="evidence" value="ECO:0007669"/>
    <property type="project" value="InterPro"/>
</dbReference>
<dbReference type="InterPro" id="IPR051698">
    <property type="entry name" value="Transposase_11-like"/>
</dbReference>
<organism evidence="3">
    <name type="scientific">uncultured prokaryote</name>
    <dbReference type="NCBI Taxonomy" id="198431"/>
    <lineage>
        <taxon>unclassified sequences</taxon>
        <taxon>environmental samples</taxon>
    </lineage>
</organism>
<dbReference type="InterPro" id="IPR032806">
    <property type="entry name" value="YbfD_N"/>
</dbReference>
<reference evidence="3" key="2">
    <citation type="submission" date="2015-07" db="EMBL/GenBank/DDBJ databases">
        <title>Plasmids, circular viruses and viroids from rat gut.</title>
        <authorList>
            <person name="Jorgensen T.J."/>
            <person name="Hansen M.A."/>
            <person name="Xu Z."/>
            <person name="Tabak M.A."/>
            <person name="Sorensen S.J."/>
            <person name="Hansen L.H."/>
        </authorList>
    </citation>
    <scope>NUCLEOTIDE SEQUENCE</scope>
    <source>
        <strain evidence="3">RGFK1621</strain>
    </source>
</reference>